<evidence type="ECO:0000256" key="1">
    <source>
        <dbReference type="SAM" id="SignalP"/>
    </source>
</evidence>
<feature type="chain" id="PRO_5006622529" description="Membrane-associated protein" evidence="1">
    <location>
        <begin position="20"/>
        <end position="197"/>
    </location>
</feature>
<evidence type="ECO:0000313" key="3">
    <source>
        <dbReference type="Proteomes" id="UP000051952"/>
    </source>
</evidence>
<name>A0A0S4JLY0_BODSA</name>
<dbReference type="VEuPathDB" id="TriTrypDB:BSAL_30640"/>
<dbReference type="EMBL" id="CYKH01001897">
    <property type="protein sequence ID" value="CUG91188.1"/>
    <property type="molecule type" value="Genomic_DNA"/>
</dbReference>
<reference evidence="3" key="1">
    <citation type="submission" date="2015-09" db="EMBL/GenBank/DDBJ databases">
        <authorList>
            <consortium name="Pathogen Informatics"/>
        </authorList>
    </citation>
    <scope>NUCLEOTIDE SEQUENCE [LARGE SCALE GENOMIC DNA]</scope>
    <source>
        <strain evidence="3">Lake Konstanz</strain>
    </source>
</reference>
<protein>
    <recommendedName>
        <fullName evidence="4">Membrane-associated protein</fullName>
    </recommendedName>
</protein>
<sequence>MIKITIAVLLAVAAGTAVAQQPEFVAGMLSTVPSGYALASLADLQSADFLNQYNSVGINYVQPFASGAFCCVVSVQEGFLSIGPSDSYSNFIEPFFNGTDTCTSNTKPYGTTFGVPKFSPGPYEGMWISTLTTKEQGAFRVTGVTPTISSCAVGTSATAIFKSLPPQYIMQIVGTGAPIRPHYAVASITDLQSVEFQ</sequence>
<dbReference type="AlphaFoldDB" id="A0A0S4JLY0"/>
<feature type="signal peptide" evidence="1">
    <location>
        <begin position="1"/>
        <end position="19"/>
    </location>
</feature>
<evidence type="ECO:0008006" key="4">
    <source>
        <dbReference type="Google" id="ProtNLM"/>
    </source>
</evidence>
<dbReference type="Proteomes" id="UP000051952">
    <property type="component" value="Unassembled WGS sequence"/>
</dbReference>
<feature type="non-terminal residue" evidence="2">
    <location>
        <position position="197"/>
    </location>
</feature>
<proteinExistence type="predicted"/>
<keyword evidence="3" id="KW-1185">Reference proteome</keyword>
<organism evidence="2 3">
    <name type="scientific">Bodo saltans</name>
    <name type="common">Flagellated protozoan</name>
    <dbReference type="NCBI Taxonomy" id="75058"/>
    <lineage>
        <taxon>Eukaryota</taxon>
        <taxon>Discoba</taxon>
        <taxon>Euglenozoa</taxon>
        <taxon>Kinetoplastea</taxon>
        <taxon>Metakinetoplastina</taxon>
        <taxon>Eubodonida</taxon>
        <taxon>Bodonidae</taxon>
        <taxon>Bodo</taxon>
    </lineage>
</organism>
<evidence type="ECO:0000313" key="2">
    <source>
        <dbReference type="EMBL" id="CUG91188.1"/>
    </source>
</evidence>
<accession>A0A0S4JLY0</accession>
<gene>
    <name evidence="2" type="ORF">BSAL_30640</name>
</gene>
<keyword evidence="1" id="KW-0732">Signal</keyword>